<reference evidence="1" key="1">
    <citation type="journal article" date="2020" name="Nature">
        <title>Giant virus diversity and host interactions through global metagenomics.</title>
        <authorList>
            <person name="Schulz F."/>
            <person name="Roux S."/>
            <person name="Paez-Espino D."/>
            <person name="Jungbluth S."/>
            <person name="Walsh D.A."/>
            <person name="Denef V.J."/>
            <person name="McMahon K.D."/>
            <person name="Konstantinidis K.T."/>
            <person name="Eloe-Fadrosh E.A."/>
            <person name="Kyrpides N.C."/>
            <person name="Woyke T."/>
        </authorList>
    </citation>
    <scope>NUCLEOTIDE SEQUENCE</scope>
    <source>
        <strain evidence="1">GVMAG-M-3300023184-51</strain>
    </source>
</reference>
<dbReference type="EMBL" id="MN740118">
    <property type="protein sequence ID" value="QHT88531.1"/>
    <property type="molecule type" value="Genomic_DNA"/>
</dbReference>
<organism evidence="1">
    <name type="scientific">viral metagenome</name>
    <dbReference type="NCBI Taxonomy" id="1070528"/>
    <lineage>
        <taxon>unclassified sequences</taxon>
        <taxon>metagenomes</taxon>
        <taxon>organismal metagenomes</taxon>
    </lineage>
</organism>
<protein>
    <submittedName>
        <fullName evidence="1">Uncharacterized protein</fullName>
    </submittedName>
</protein>
<evidence type="ECO:0000313" key="1">
    <source>
        <dbReference type="EMBL" id="QHT88531.1"/>
    </source>
</evidence>
<dbReference type="AlphaFoldDB" id="A0A6C0I6A7"/>
<name>A0A6C0I6A7_9ZZZZ</name>
<sequence>MICYFLIIYLIYIQTVNTVLQELFHMNNNGWKIVGNKNVTDAVFRPYSLNGLMSHYIIGDDKVINVDSKRKDDSNLWYFSKQFPTNFSLKNSSIFSFTMSSFSGDFKNPNSPLSALIRVTNNVTNELIIFPVNHLIKKYNGSIQEFVVPMVHTLWLNGLNYTQIGVNHFKNVLQNVKQIDILGDWTRGNETMGLDNVLIG</sequence>
<proteinExistence type="predicted"/>
<accession>A0A6C0I6A7</accession>